<dbReference type="InterPro" id="IPR029044">
    <property type="entry name" value="Nucleotide-diphossugar_trans"/>
</dbReference>
<dbReference type="Proteomes" id="UP000049828">
    <property type="component" value="Unassembled WGS sequence"/>
</dbReference>
<evidence type="ECO:0000313" key="2">
    <source>
        <dbReference type="EMBL" id="CRL34967.1"/>
    </source>
</evidence>
<dbReference type="PANTHER" id="PTHR22916:SF3">
    <property type="entry name" value="UDP-GLCNAC:BETAGAL BETA-1,3-N-ACETYLGLUCOSAMINYLTRANSFERASE-LIKE PROTEIN 1"/>
    <property type="match status" value="1"/>
</dbReference>
<organism evidence="2 3">
    <name type="scientific">Roseburia inulinivorans</name>
    <dbReference type="NCBI Taxonomy" id="360807"/>
    <lineage>
        <taxon>Bacteria</taxon>
        <taxon>Bacillati</taxon>
        <taxon>Bacillota</taxon>
        <taxon>Clostridia</taxon>
        <taxon>Lachnospirales</taxon>
        <taxon>Lachnospiraceae</taxon>
        <taxon>Roseburia</taxon>
    </lineage>
</organism>
<dbReference type="InterPro" id="IPR001173">
    <property type="entry name" value="Glyco_trans_2-like"/>
</dbReference>
<proteinExistence type="predicted"/>
<gene>
    <name evidence="2" type="ORF">RIL183_15691</name>
</gene>
<reference evidence="3" key="1">
    <citation type="submission" date="2015-05" db="EMBL/GenBank/DDBJ databases">
        <authorList>
            <consortium name="Pathogen Informatics"/>
        </authorList>
    </citation>
    <scope>NUCLEOTIDE SEQUENCE [LARGE SCALE GENOMIC DNA]</scope>
    <source>
        <strain evidence="3">L1-83</strain>
    </source>
</reference>
<evidence type="ECO:0000259" key="1">
    <source>
        <dbReference type="Pfam" id="PF00535"/>
    </source>
</evidence>
<protein>
    <recommendedName>
        <fullName evidence="1">Glycosyltransferase 2-like domain-containing protein</fullName>
    </recommendedName>
</protein>
<dbReference type="EMBL" id="CVRS01000059">
    <property type="protein sequence ID" value="CRL34967.1"/>
    <property type="molecule type" value="Genomic_DNA"/>
</dbReference>
<feature type="domain" description="Glycosyltransferase 2-like" evidence="1">
    <location>
        <begin position="5"/>
        <end position="135"/>
    </location>
</feature>
<accession>A0A0M6WHT8</accession>
<sequence>MELVTVITPTYNRKSELKNLYYSLCKQTNYDFRWLIVDDGSRDETDQYIEKIKREPKFKIEYIKKANGGKHTALNTGVKQIKTELTMIVDSDDCLLPDAIEIISGIYSKYKDNMKIGSFTFLKIKSDGKAVVSLEENELVANYIKYRIKENRPGDMAEVFRTNVLKENQFPEFPNERFLSEDVCWIEIGKKYDSVYINKAIYECEYLQEGLTSNDKPMKFQSPCGSMARGKELMSRECGLKANIKGAIIYNCYRKCLVTEVPKCLELSILNRILVIVTIPLGNLFYKKWKNEKNKSILDKKM</sequence>
<dbReference type="SUPFAM" id="SSF53448">
    <property type="entry name" value="Nucleotide-diphospho-sugar transferases"/>
    <property type="match status" value="1"/>
</dbReference>
<name>A0A0M6WHT8_9FIRM</name>
<evidence type="ECO:0000313" key="3">
    <source>
        <dbReference type="Proteomes" id="UP000049828"/>
    </source>
</evidence>
<dbReference type="RefSeq" id="WP_021923463.1">
    <property type="nucleotide sequence ID" value="NZ_CVRS01000059.1"/>
</dbReference>
<dbReference type="OrthoDB" id="9810303at2"/>
<dbReference type="AlphaFoldDB" id="A0A0M6WHT8"/>
<dbReference type="PANTHER" id="PTHR22916">
    <property type="entry name" value="GLYCOSYLTRANSFERASE"/>
    <property type="match status" value="1"/>
</dbReference>
<dbReference type="Gene3D" id="3.90.550.10">
    <property type="entry name" value="Spore Coat Polysaccharide Biosynthesis Protein SpsA, Chain A"/>
    <property type="match status" value="1"/>
</dbReference>
<dbReference type="CDD" id="cd00761">
    <property type="entry name" value="Glyco_tranf_GTA_type"/>
    <property type="match status" value="1"/>
</dbReference>
<dbReference type="Pfam" id="PF00535">
    <property type="entry name" value="Glycos_transf_2"/>
    <property type="match status" value="1"/>
</dbReference>
<dbReference type="GO" id="GO:0016758">
    <property type="term" value="F:hexosyltransferase activity"/>
    <property type="evidence" value="ECO:0007669"/>
    <property type="project" value="UniProtKB-ARBA"/>
</dbReference>
<keyword evidence="3" id="KW-1185">Reference proteome</keyword>